<dbReference type="InterPro" id="IPR028098">
    <property type="entry name" value="Glyco_trans_4-like_N"/>
</dbReference>
<dbReference type="PANTHER" id="PTHR12526:SF635">
    <property type="entry name" value="GLYCOSYL TRANSFERASE GROUP 1"/>
    <property type="match status" value="1"/>
</dbReference>
<keyword evidence="3" id="KW-1185">Reference proteome</keyword>
<feature type="domain" description="Glycosyltransferase subfamily 4-like N-terminal" evidence="1">
    <location>
        <begin position="16"/>
        <end position="218"/>
    </location>
</feature>
<dbReference type="GO" id="GO:0016757">
    <property type="term" value="F:glycosyltransferase activity"/>
    <property type="evidence" value="ECO:0007669"/>
    <property type="project" value="TreeGrafter"/>
</dbReference>
<accession>A0A154W2E7</accession>
<dbReference type="SUPFAM" id="SSF53756">
    <property type="entry name" value="UDP-Glycosyltransferase/glycogen phosphorylase"/>
    <property type="match status" value="1"/>
</dbReference>
<dbReference type="EMBL" id="LPXN01000112">
    <property type="protein sequence ID" value="KZD07802.1"/>
    <property type="molecule type" value="Genomic_DNA"/>
</dbReference>
<evidence type="ECO:0000313" key="3">
    <source>
        <dbReference type="Proteomes" id="UP000076400"/>
    </source>
</evidence>
<dbReference type="Gene3D" id="3.40.50.2000">
    <property type="entry name" value="Glycogen Phosphorylase B"/>
    <property type="match status" value="2"/>
</dbReference>
<reference evidence="2 3" key="1">
    <citation type="submission" date="2015-12" db="EMBL/GenBank/DDBJ databases">
        <title>Genome sequence of Oceanibaculum pacificum MCCC 1A02656.</title>
        <authorList>
            <person name="Lu L."/>
            <person name="Lai Q."/>
            <person name="Shao Z."/>
            <person name="Qian P."/>
        </authorList>
    </citation>
    <scope>NUCLEOTIDE SEQUENCE [LARGE SCALE GENOMIC DNA]</scope>
    <source>
        <strain evidence="2 3">MCCC 1A02656</strain>
    </source>
</reference>
<dbReference type="PANTHER" id="PTHR12526">
    <property type="entry name" value="GLYCOSYLTRANSFERASE"/>
    <property type="match status" value="1"/>
</dbReference>
<dbReference type="STRING" id="580166.AUP43_09740"/>
<dbReference type="Proteomes" id="UP000076400">
    <property type="component" value="Unassembled WGS sequence"/>
</dbReference>
<protein>
    <recommendedName>
        <fullName evidence="1">Glycosyltransferase subfamily 4-like N-terminal domain-containing protein</fullName>
    </recommendedName>
</protein>
<dbReference type="AlphaFoldDB" id="A0A154W2E7"/>
<evidence type="ECO:0000313" key="2">
    <source>
        <dbReference type="EMBL" id="KZD07802.1"/>
    </source>
</evidence>
<name>A0A154W2E7_9PROT</name>
<dbReference type="Pfam" id="PF13439">
    <property type="entry name" value="Glyco_transf_4"/>
    <property type="match status" value="1"/>
</dbReference>
<sequence>MRILQIAPSFPDLQAGGTELCARSLNLALNRRKNTQSHLLACVPAWQLPAAPGTAFLSPTGRAHETGIAVAHFDQFYLSQPDSFGVLDAFRSFLVDYAPDEVHFHHLLYLGVEGVAIARRALPKARLRMTLHDYYPICPQDGVMTDKADGTPDLRTDRVSARRRYGGAVGLDKFALREATIKQAFGLIDEFVAPSRFLRDRYVDWGLPAAKIVHRPNALPEGWAEIAPLPARPRAEGMPVVFGFFGNVMPHKGVHLLLEAALLLKETGETGFRIAVYGGDRHAPEAYRTRLDGLAKQLGPLCTRFGAYRPEELYRLLADVDDVVVPSVWWENDPLIVRQAAAAGRPVLYADLGGLAEAGAQSGGLPFAARNPAALADLMRLRLRAVSAAAAA</sequence>
<dbReference type="RefSeq" id="WP_067556581.1">
    <property type="nucleotide sequence ID" value="NZ_LPXN01000112.1"/>
</dbReference>
<evidence type="ECO:0000259" key="1">
    <source>
        <dbReference type="Pfam" id="PF13439"/>
    </source>
</evidence>
<dbReference type="Pfam" id="PF13692">
    <property type="entry name" value="Glyco_trans_1_4"/>
    <property type="match status" value="1"/>
</dbReference>
<proteinExistence type="predicted"/>
<dbReference type="OrthoDB" id="9807414at2"/>
<comment type="caution">
    <text evidence="2">The sequence shown here is derived from an EMBL/GenBank/DDBJ whole genome shotgun (WGS) entry which is preliminary data.</text>
</comment>
<organism evidence="2 3">
    <name type="scientific">Oceanibaculum pacificum</name>
    <dbReference type="NCBI Taxonomy" id="580166"/>
    <lineage>
        <taxon>Bacteria</taxon>
        <taxon>Pseudomonadati</taxon>
        <taxon>Pseudomonadota</taxon>
        <taxon>Alphaproteobacteria</taxon>
        <taxon>Rhodospirillales</taxon>
        <taxon>Oceanibaculaceae</taxon>
        <taxon>Oceanibaculum</taxon>
    </lineage>
</organism>
<gene>
    <name evidence="2" type="ORF">AUP43_09740</name>
</gene>